<accession>A0A5C6GDG5</accession>
<feature type="compositionally biased region" description="Low complexity" evidence="1">
    <location>
        <begin position="918"/>
        <end position="928"/>
    </location>
</feature>
<evidence type="ECO:0000256" key="1">
    <source>
        <dbReference type="SAM" id="MobiDB-lite"/>
    </source>
</evidence>
<dbReference type="EMBL" id="SBHS01000013">
    <property type="protein sequence ID" value="TWU74076.1"/>
    <property type="molecule type" value="Genomic_DNA"/>
</dbReference>
<organism evidence="2 3">
    <name type="scientific">Metarhizium rileyi (strain RCEF 4871)</name>
    <name type="common">Nomuraea rileyi</name>
    <dbReference type="NCBI Taxonomy" id="1649241"/>
    <lineage>
        <taxon>Eukaryota</taxon>
        <taxon>Fungi</taxon>
        <taxon>Dikarya</taxon>
        <taxon>Ascomycota</taxon>
        <taxon>Pezizomycotina</taxon>
        <taxon>Sordariomycetes</taxon>
        <taxon>Hypocreomycetidae</taxon>
        <taxon>Hypocreales</taxon>
        <taxon>Clavicipitaceae</taxon>
        <taxon>Metarhizium</taxon>
    </lineage>
</organism>
<feature type="compositionally biased region" description="Low complexity" evidence="1">
    <location>
        <begin position="465"/>
        <end position="476"/>
    </location>
</feature>
<feature type="compositionally biased region" description="Polar residues" evidence="1">
    <location>
        <begin position="580"/>
        <end position="612"/>
    </location>
</feature>
<dbReference type="SUPFAM" id="SSF53474">
    <property type="entry name" value="alpha/beta-Hydrolases"/>
    <property type="match status" value="1"/>
</dbReference>
<feature type="compositionally biased region" description="Basic and acidic residues" evidence="1">
    <location>
        <begin position="453"/>
        <end position="464"/>
    </location>
</feature>
<protein>
    <submittedName>
        <fullName evidence="2">Uncharacterized protein</fullName>
    </submittedName>
</protein>
<sequence>MAHTSSHHHAAQTFDIFDDRPLTPGKHVHVDATGSSDALKELSLGQSQKKAAPAAGSVVESLLVKSVQRNSASPENKTDKTQSSGRASRCRRPQLDLETFQPLGAVPEETSSLIGIEEDLIVISPPTRSGKGKGEGGSFAKLNEDHSLGVLEAKSALEGQVEKHLAGQFEWIMAYPAEASSQTAGDSRDEHNKGSESGSKLYGCNLLPVRRRGTSQTGTEITTDMHTFLATPLSKDSYPTGQKMDGTRAAVDRPISGVLLQGPPSPYHGMSLKVPQVVSMVEQAISPTLTAVSECSASPVTGPSRTGSFSISRIEDSLEELDRLEEELEAIHDLTRSRELENANDQTSEPSLVTPCAVKPPVPTASKRASIAGYSATVRLRPSQKERLSLRRSASLTLREKRHPPQESSESQKSVTTLSRSQSSVNRLSTPKHHMKSVKPPTIPKFELPGEAVARRLREQREARQAQQQAEAQKAQVHTPKPRVGKSLPKPTFELPGEAISRRKREEREAKLKAEEEEQRKRREFKARPLRRSIGPSTLPRETLTSRTRQARASPEPTGENDGQAIQRRRLSVGVLRPSPVTSQTGHYSQTRGGKSAMLSTEESRATSTSMGSAGGKRTSISLEELHVQRQRGKDIFTRDNCYTQDREKDKRERESIAKMAREQAAERSRIASREWAEKKRQKELATKRARAIQGAEKNMKAYASLEANDQGWLTDKGPFIDQKMTEQSSSSDVTVTVPINDGVIIGKYKPASKAYYPKPLDDFYGIPHPLERDLASLVAWVPRDVLVVAAGYRLGALGFKSGDDGGQDTVLKPRAAGSEGCRGVGDELGFESFGGGKDMTLMGVSAGAHSIGHHLVHPVTAALHQGHPRVGLSQPLAPCSAVPGAACLPPGVGGSPLESAAALPQDTPLSRLRLRGRSSPSSTAQAA</sequence>
<name>A0A5C6GDG5_METRR</name>
<feature type="region of interest" description="Disordered" evidence="1">
    <location>
        <begin position="66"/>
        <end position="90"/>
    </location>
</feature>
<feature type="region of interest" description="Disordered" evidence="1">
    <location>
        <begin position="1"/>
        <end position="22"/>
    </location>
</feature>
<feature type="region of interest" description="Disordered" evidence="1">
    <location>
        <begin position="892"/>
        <end position="928"/>
    </location>
</feature>
<gene>
    <name evidence="2" type="ORF">ED733_004168</name>
</gene>
<dbReference type="Proteomes" id="UP000317257">
    <property type="component" value="Unassembled WGS sequence"/>
</dbReference>
<feature type="compositionally biased region" description="Polar residues" evidence="1">
    <location>
        <begin position="67"/>
        <end position="86"/>
    </location>
</feature>
<dbReference type="AlphaFoldDB" id="A0A5C6GDG5"/>
<dbReference type="InterPro" id="IPR029058">
    <property type="entry name" value="AB_hydrolase_fold"/>
</dbReference>
<reference evidence="3" key="1">
    <citation type="submission" date="2018-12" db="EMBL/GenBank/DDBJ databases">
        <title>The complete genome of Metarhizium rileyi, a key fungal pathogen of Lepidoptera.</title>
        <authorList>
            <person name="Binneck E."/>
            <person name="Lastra C.C.L."/>
            <person name="Sosa-Gomez D.R."/>
        </authorList>
    </citation>
    <scope>NUCLEOTIDE SEQUENCE [LARGE SCALE GENOMIC DNA]</scope>
    <source>
        <strain evidence="3">Cep018-CH2</strain>
    </source>
</reference>
<feature type="compositionally biased region" description="Basic residues" evidence="1">
    <location>
        <begin position="522"/>
        <end position="531"/>
    </location>
</feature>
<proteinExistence type="predicted"/>
<feature type="compositionally biased region" description="Basic and acidic residues" evidence="1">
    <location>
        <begin position="500"/>
        <end position="521"/>
    </location>
</feature>
<feature type="compositionally biased region" description="Polar residues" evidence="1">
    <location>
        <begin position="406"/>
        <end position="429"/>
    </location>
</feature>
<comment type="caution">
    <text evidence="2">The sequence shown here is derived from an EMBL/GenBank/DDBJ whole genome shotgun (WGS) entry which is preliminary data.</text>
</comment>
<evidence type="ECO:0000313" key="3">
    <source>
        <dbReference type="Proteomes" id="UP000317257"/>
    </source>
</evidence>
<dbReference type="Gene3D" id="3.40.50.1820">
    <property type="entry name" value="alpha/beta hydrolase"/>
    <property type="match status" value="1"/>
</dbReference>
<feature type="region of interest" description="Disordered" evidence="1">
    <location>
        <begin position="335"/>
        <end position="366"/>
    </location>
</feature>
<feature type="region of interest" description="Disordered" evidence="1">
    <location>
        <begin position="382"/>
        <end position="621"/>
    </location>
</feature>
<feature type="compositionally biased region" description="Basic residues" evidence="1">
    <location>
        <begin position="1"/>
        <end position="10"/>
    </location>
</feature>
<evidence type="ECO:0000313" key="2">
    <source>
        <dbReference type="EMBL" id="TWU74076.1"/>
    </source>
</evidence>